<dbReference type="PANTHER" id="PTHR30146">
    <property type="entry name" value="LACI-RELATED TRANSCRIPTIONAL REPRESSOR"/>
    <property type="match status" value="1"/>
</dbReference>
<dbReference type="HOGENOM" id="CLU_037628_6_1_9"/>
<dbReference type="SUPFAM" id="SSF47413">
    <property type="entry name" value="lambda repressor-like DNA-binding domains"/>
    <property type="match status" value="1"/>
</dbReference>
<dbReference type="InterPro" id="IPR000843">
    <property type="entry name" value="HTH_LacI"/>
</dbReference>
<gene>
    <name evidence="5" type="ORF">JBW_03125</name>
</gene>
<proteinExistence type="predicted"/>
<evidence type="ECO:0000313" key="6">
    <source>
        <dbReference type="Proteomes" id="UP000005361"/>
    </source>
</evidence>
<evidence type="ECO:0000256" key="1">
    <source>
        <dbReference type="ARBA" id="ARBA00023015"/>
    </source>
</evidence>
<reference evidence="6" key="2">
    <citation type="submission" date="2015-02" db="EMBL/GenBank/DDBJ databases">
        <title>Complete Genome Sequence of Pelosinus fermentans JBW45.</title>
        <authorList>
            <person name="De Leon K.B."/>
            <person name="Utturkar S.M."/>
            <person name="Camilleri L.B."/>
            <person name="Arkin A.P."/>
            <person name="Fields M.W."/>
            <person name="Brown S.D."/>
            <person name="Wall J.D."/>
        </authorList>
    </citation>
    <scope>NUCLEOTIDE SEQUENCE [LARGE SCALE GENOMIC DNA]</scope>
    <source>
        <strain evidence="6">JBW45</strain>
    </source>
</reference>
<dbReference type="InterPro" id="IPR001761">
    <property type="entry name" value="Peripla_BP/Lac1_sug-bd_dom"/>
</dbReference>
<dbReference type="Pfam" id="PF00356">
    <property type="entry name" value="LacI"/>
    <property type="match status" value="1"/>
</dbReference>
<name>I9NUQ3_9FIRM</name>
<dbReference type="GO" id="GO:0000976">
    <property type="term" value="F:transcription cis-regulatory region binding"/>
    <property type="evidence" value="ECO:0007669"/>
    <property type="project" value="TreeGrafter"/>
</dbReference>
<dbReference type="Gene3D" id="3.40.50.2300">
    <property type="match status" value="2"/>
</dbReference>
<sequence>MARISMEDVAERAGVSITTVSRVLNNTNHPVSEKTRKKVMKVIQELDYKPDISAQSLRQSFNNIIALITRDISDPYFGEMARGVTETANKYGILTFVCNTGRNPENEIQYHELLWQHRVRGIILGGGGLNLEAYKIKLQEQMNRYKDNGHKIVSLAPQGFDMDYVMIDNRGTGELITDYLIARGHTSIAYISGPQNTYTAFDRLEGYKLCLKKHNLPYDDLMIAYSDNSWKGGYEAANILLDRSIKFTGICCGNDNLAVGALRAFKERGLAVPEDVSVISIGDLPNANYTAPPLTTVRVPLYEMGAKAVNIIMSDDTQEYNANIIFKTVISERQSVSNIK</sequence>
<dbReference type="InterPro" id="IPR010982">
    <property type="entry name" value="Lambda_DNA-bd_dom_sf"/>
</dbReference>
<dbReference type="AlphaFoldDB" id="I9NUQ3"/>
<reference evidence="5 6" key="1">
    <citation type="journal article" date="2015" name="Genome Announc.">
        <title>Complete Genome Sequence of Pelosinus fermentans JBW45, a Member of a Remarkably Competitive Group of Negativicutes in the Firmicutes Phylum.</title>
        <authorList>
            <person name="De Leon K.B."/>
            <person name="Utturkar S.M."/>
            <person name="Camilleri L.B."/>
            <person name="Elias D.A."/>
            <person name="Arkin A.P."/>
            <person name="Fields M.W."/>
            <person name="Brown S.D."/>
            <person name="Wall J.D."/>
        </authorList>
    </citation>
    <scope>NUCLEOTIDE SEQUENCE [LARGE SCALE GENOMIC DNA]</scope>
    <source>
        <strain evidence="5 6">JBW45</strain>
    </source>
</reference>
<dbReference type="GO" id="GO:0003700">
    <property type="term" value="F:DNA-binding transcription factor activity"/>
    <property type="evidence" value="ECO:0007669"/>
    <property type="project" value="TreeGrafter"/>
</dbReference>
<dbReference type="PRINTS" id="PR00036">
    <property type="entry name" value="HTHLACI"/>
</dbReference>
<dbReference type="Proteomes" id="UP000005361">
    <property type="component" value="Chromosome"/>
</dbReference>
<dbReference type="SMART" id="SM00354">
    <property type="entry name" value="HTH_LACI"/>
    <property type="match status" value="1"/>
</dbReference>
<keyword evidence="3" id="KW-0804">Transcription</keyword>
<dbReference type="PROSITE" id="PS50932">
    <property type="entry name" value="HTH_LACI_2"/>
    <property type="match status" value="1"/>
</dbReference>
<dbReference type="PROSITE" id="PS00356">
    <property type="entry name" value="HTH_LACI_1"/>
    <property type="match status" value="1"/>
</dbReference>
<dbReference type="Gene3D" id="1.10.260.40">
    <property type="entry name" value="lambda repressor-like DNA-binding domains"/>
    <property type="match status" value="1"/>
</dbReference>
<dbReference type="PANTHER" id="PTHR30146:SF109">
    <property type="entry name" value="HTH-TYPE TRANSCRIPTIONAL REGULATOR GALS"/>
    <property type="match status" value="1"/>
</dbReference>
<dbReference type="CDD" id="cd06267">
    <property type="entry name" value="PBP1_LacI_sugar_binding-like"/>
    <property type="match status" value="1"/>
</dbReference>
<protein>
    <submittedName>
        <fullName evidence="5">Transcriptional regulator, LacI family</fullName>
    </submittedName>
</protein>
<dbReference type="InterPro" id="IPR028082">
    <property type="entry name" value="Peripla_BP_I"/>
</dbReference>
<dbReference type="Pfam" id="PF00532">
    <property type="entry name" value="Peripla_BP_1"/>
    <property type="match status" value="1"/>
</dbReference>
<keyword evidence="1" id="KW-0805">Transcription regulation</keyword>
<feature type="domain" description="HTH lacI-type" evidence="4">
    <location>
        <begin position="4"/>
        <end position="59"/>
    </location>
</feature>
<evidence type="ECO:0000256" key="2">
    <source>
        <dbReference type="ARBA" id="ARBA00023125"/>
    </source>
</evidence>
<evidence type="ECO:0000259" key="4">
    <source>
        <dbReference type="PROSITE" id="PS50932"/>
    </source>
</evidence>
<dbReference type="STRING" id="1192197.JBW_03125"/>
<dbReference type="CDD" id="cd01392">
    <property type="entry name" value="HTH_LacI"/>
    <property type="match status" value="1"/>
</dbReference>
<dbReference type="KEGG" id="pft:JBW_03125"/>
<evidence type="ECO:0000313" key="5">
    <source>
        <dbReference type="EMBL" id="AJQ28466.1"/>
    </source>
</evidence>
<organism evidence="5 6">
    <name type="scientific">Pelosinus fermentans JBW45</name>
    <dbReference type="NCBI Taxonomy" id="1192197"/>
    <lineage>
        <taxon>Bacteria</taxon>
        <taxon>Bacillati</taxon>
        <taxon>Bacillota</taxon>
        <taxon>Negativicutes</taxon>
        <taxon>Selenomonadales</taxon>
        <taxon>Sporomusaceae</taxon>
        <taxon>Pelosinus</taxon>
    </lineage>
</organism>
<evidence type="ECO:0000256" key="3">
    <source>
        <dbReference type="ARBA" id="ARBA00023163"/>
    </source>
</evidence>
<accession>I9NUQ3</accession>
<keyword evidence="2" id="KW-0238">DNA-binding</keyword>
<dbReference type="EMBL" id="CP010978">
    <property type="protein sequence ID" value="AJQ28466.1"/>
    <property type="molecule type" value="Genomic_DNA"/>
</dbReference>
<dbReference type="SUPFAM" id="SSF53822">
    <property type="entry name" value="Periplasmic binding protein-like I"/>
    <property type="match status" value="1"/>
</dbReference>